<evidence type="ECO:0000256" key="9">
    <source>
        <dbReference type="SAM" id="Phobius"/>
    </source>
</evidence>
<evidence type="ECO:0000256" key="7">
    <source>
        <dbReference type="ARBA" id="ARBA00023180"/>
    </source>
</evidence>
<feature type="transmembrane region" description="Helical" evidence="9">
    <location>
        <begin position="226"/>
        <end position="243"/>
    </location>
</feature>
<comment type="caution">
    <text evidence="11">The sequence shown here is derived from an EMBL/GenBank/DDBJ whole genome shotgun (WGS) entry which is preliminary data.</text>
</comment>
<comment type="similarity">
    <text evidence="2">Belongs to the TMEM168 family.</text>
</comment>
<dbReference type="PANTHER" id="PTHR14437">
    <property type="entry name" value="TRANSMEMBRANE PROTEIN 168"/>
    <property type="match status" value="1"/>
</dbReference>
<sequence length="249" mass="27492">MFCLIILAVVWSPETKQVFKQTRWLNSLFHLDLILMLPKFKCPSPLQNLHKLATPLSLRSHVTPGAGGGVRGLDLRPGVEVDMWSSVRCLGYLSSFNLMVAVCLGLILYYYFSMESASLSLSTLWFGFLLGLLCFLNNPSLEENVKEQATNYLLLASVILRTVWALTDRIMGCVHYKPTLLSSEELLELLGFGIASTTMLMHKSIALIALVVALGALIVGLRVKSLIALPNLACFALVTSLLFSSRPWG</sequence>
<keyword evidence="5 9" id="KW-1133">Transmembrane helix</keyword>
<dbReference type="PANTHER" id="PTHR14437:SF2">
    <property type="entry name" value="TRANSMEMBRANE PROTEIN 168"/>
    <property type="match status" value="1"/>
</dbReference>
<evidence type="ECO:0000256" key="10">
    <source>
        <dbReference type="SAM" id="SignalP"/>
    </source>
</evidence>
<accession>A0AAN8KF38</accession>
<dbReference type="GO" id="GO:0031965">
    <property type="term" value="C:nuclear membrane"/>
    <property type="evidence" value="ECO:0007669"/>
    <property type="project" value="UniProtKB-SubCell"/>
</dbReference>
<evidence type="ECO:0000256" key="6">
    <source>
        <dbReference type="ARBA" id="ARBA00023136"/>
    </source>
</evidence>
<name>A0AAN8KF38_9TELE</name>
<feature type="chain" id="PRO_5042827316" description="Transmembrane protein 168" evidence="10">
    <location>
        <begin position="18"/>
        <end position="249"/>
    </location>
</feature>
<feature type="transmembrane region" description="Helical" evidence="9">
    <location>
        <begin position="186"/>
        <end position="219"/>
    </location>
</feature>
<feature type="transmembrane region" description="Helical" evidence="9">
    <location>
        <begin position="90"/>
        <end position="112"/>
    </location>
</feature>
<dbReference type="Proteomes" id="UP001356427">
    <property type="component" value="Unassembled WGS sequence"/>
</dbReference>
<evidence type="ECO:0000256" key="4">
    <source>
        <dbReference type="ARBA" id="ARBA00022692"/>
    </source>
</evidence>
<evidence type="ECO:0000256" key="2">
    <source>
        <dbReference type="ARBA" id="ARBA00007329"/>
    </source>
</evidence>
<reference evidence="11 12" key="1">
    <citation type="submission" date="2021-04" db="EMBL/GenBank/DDBJ databases">
        <authorList>
            <person name="De Guttry C."/>
            <person name="Zahm M."/>
            <person name="Klopp C."/>
            <person name="Cabau C."/>
            <person name="Louis A."/>
            <person name="Berthelot C."/>
            <person name="Parey E."/>
            <person name="Roest Crollius H."/>
            <person name="Montfort J."/>
            <person name="Robinson-Rechavi M."/>
            <person name="Bucao C."/>
            <person name="Bouchez O."/>
            <person name="Gislard M."/>
            <person name="Lluch J."/>
            <person name="Milhes M."/>
            <person name="Lampietro C."/>
            <person name="Lopez Roques C."/>
            <person name="Donnadieu C."/>
            <person name="Braasch I."/>
            <person name="Desvignes T."/>
            <person name="Postlethwait J."/>
            <person name="Bobe J."/>
            <person name="Wedekind C."/>
            <person name="Guiguen Y."/>
        </authorList>
    </citation>
    <scope>NUCLEOTIDE SEQUENCE [LARGE SCALE GENOMIC DNA]</scope>
    <source>
        <strain evidence="11">Cs_M1</strain>
        <tissue evidence="11">Blood</tissue>
    </source>
</reference>
<evidence type="ECO:0000313" key="12">
    <source>
        <dbReference type="Proteomes" id="UP001356427"/>
    </source>
</evidence>
<evidence type="ECO:0000256" key="1">
    <source>
        <dbReference type="ARBA" id="ARBA00004232"/>
    </source>
</evidence>
<organism evidence="11 12">
    <name type="scientific">Coregonus suidteri</name>
    <dbReference type="NCBI Taxonomy" id="861788"/>
    <lineage>
        <taxon>Eukaryota</taxon>
        <taxon>Metazoa</taxon>
        <taxon>Chordata</taxon>
        <taxon>Craniata</taxon>
        <taxon>Vertebrata</taxon>
        <taxon>Euteleostomi</taxon>
        <taxon>Actinopterygii</taxon>
        <taxon>Neopterygii</taxon>
        <taxon>Teleostei</taxon>
        <taxon>Protacanthopterygii</taxon>
        <taxon>Salmoniformes</taxon>
        <taxon>Salmonidae</taxon>
        <taxon>Coregoninae</taxon>
        <taxon>Coregonus</taxon>
    </lineage>
</organism>
<keyword evidence="12" id="KW-1185">Reference proteome</keyword>
<dbReference type="InterPro" id="IPR029713">
    <property type="entry name" value="TMEM168"/>
</dbReference>
<feature type="transmembrane region" description="Helical" evidence="9">
    <location>
        <begin position="118"/>
        <end position="137"/>
    </location>
</feature>
<feature type="transmembrane region" description="Helical" evidence="9">
    <location>
        <begin position="149"/>
        <end position="166"/>
    </location>
</feature>
<keyword evidence="6 9" id="KW-0472">Membrane</keyword>
<evidence type="ECO:0000256" key="3">
    <source>
        <dbReference type="ARBA" id="ARBA00014572"/>
    </source>
</evidence>
<keyword evidence="7" id="KW-0325">Glycoprotein</keyword>
<protein>
    <recommendedName>
        <fullName evidence="3">Transmembrane protein 168</fullName>
    </recommendedName>
</protein>
<gene>
    <name evidence="11" type="ORF">J4Q44_G00383410</name>
</gene>
<keyword evidence="8" id="KW-0539">Nucleus</keyword>
<evidence type="ECO:0000313" key="11">
    <source>
        <dbReference type="EMBL" id="KAK6291242.1"/>
    </source>
</evidence>
<evidence type="ECO:0000256" key="8">
    <source>
        <dbReference type="ARBA" id="ARBA00023242"/>
    </source>
</evidence>
<feature type="signal peptide" evidence="10">
    <location>
        <begin position="1"/>
        <end position="17"/>
    </location>
</feature>
<proteinExistence type="inferred from homology"/>
<dbReference type="AlphaFoldDB" id="A0AAN8KF38"/>
<keyword evidence="10" id="KW-0732">Signal</keyword>
<comment type="subcellular location">
    <subcellularLocation>
        <location evidence="1">Nucleus membrane</location>
        <topology evidence="1">Multi-pass membrane protein</topology>
    </subcellularLocation>
</comment>
<keyword evidence="4 9" id="KW-0812">Transmembrane</keyword>
<evidence type="ECO:0000256" key="5">
    <source>
        <dbReference type="ARBA" id="ARBA00022989"/>
    </source>
</evidence>
<dbReference type="EMBL" id="JAGTTL010000041">
    <property type="protein sequence ID" value="KAK6291242.1"/>
    <property type="molecule type" value="Genomic_DNA"/>
</dbReference>